<feature type="domain" description="Glycosyl transferase family 1" evidence="1">
    <location>
        <begin position="193"/>
        <end position="342"/>
    </location>
</feature>
<dbReference type="InterPro" id="IPR001296">
    <property type="entry name" value="Glyco_trans_1"/>
</dbReference>
<name>A0A2M8DS24_9BACT</name>
<dbReference type="GO" id="GO:0016757">
    <property type="term" value="F:glycosyltransferase activity"/>
    <property type="evidence" value="ECO:0007669"/>
    <property type="project" value="InterPro"/>
</dbReference>
<dbReference type="SUPFAM" id="SSF53756">
    <property type="entry name" value="UDP-Glycosyltransferase/glycogen phosphorylase"/>
    <property type="match status" value="1"/>
</dbReference>
<organism evidence="3 4">
    <name type="scientific">Candidatus Komeilibacteria bacterium CG_4_9_14_0_8_um_filter_36_9</name>
    <dbReference type="NCBI Taxonomy" id="1974473"/>
    <lineage>
        <taxon>Bacteria</taxon>
        <taxon>Candidatus Komeiliibacteriota</taxon>
    </lineage>
</organism>
<dbReference type="Pfam" id="PF00534">
    <property type="entry name" value="Glycos_transf_1"/>
    <property type="match status" value="1"/>
</dbReference>
<gene>
    <name evidence="3" type="ORF">CO073_00990</name>
</gene>
<evidence type="ECO:0000313" key="3">
    <source>
        <dbReference type="EMBL" id="PJC02146.1"/>
    </source>
</evidence>
<dbReference type="AlphaFoldDB" id="A0A2M8DS24"/>
<sequence length="380" mass="43021">MKVAFIGQKGIPATFGGGVERYVEAVASNLVKLNHEVFVYTRPYYTPAKRKKYEGVNLISLPSIRTKNFDAISTVFLASIHTLFQDYDIIHYQGVGPSLLSFIPRIFKPSAKVVVTFHSLDRLHAKWSKLAKLILTISEWTACKFPHQTIAVSKGLQVYCLKKYNTPTTFIPNGIYLDSKSDDKKVLSEFGLKKNKYFIAMSRLVAHKRIEDVINAFMKINNPDFKLVIIGGSSYTDDYQTFLQQLAADDQRIVFTGFLSGERLFTIMKNSLALASASEDEGMPITILEVMSLGVPVILSDIRGHRELGDNLIYFDLYDVKKLQKEMQYVLKNTKKVKAAAKLQQKMIINDYNWDDIAKSIAEVYRQDIVAPQSLGNTLF</sequence>
<dbReference type="PANTHER" id="PTHR46401">
    <property type="entry name" value="GLYCOSYLTRANSFERASE WBBK-RELATED"/>
    <property type="match status" value="1"/>
</dbReference>
<dbReference type="Pfam" id="PF13439">
    <property type="entry name" value="Glyco_transf_4"/>
    <property type="match status" value="1"/>
</dbReference>
<dbReference type="Proteomes" id="UP000230136">
    <property type="component" value="Unassembled WGS sequence"/>
</dbReference>
<dbReference type="InterPro" id="IPR028098">
    <property type="entry name" value="Glyco_trans_4-like_N"/>
</dbReference>
<protein>
    <recommendedName>
        <fullName evidence="5">Glycosyl transferase family 1</fullName>
    </recommendedName>
</protein>
<dbReference type="PANTHER" id="PTHR46401:SF8">
    <property type="entry name" value="BLL6006 PROTEIN"/>
    <property type="match status" value="1"/>
</dbReference>
<reference evidence="4" key="1">
    <citation type="submission" date="2017-09" db="EMBL/GenBank/DDBJ databases">
        <title>Depth-based differentiation of microbial function through sediment-hosted aquifers and enrichment of novel symbionts in the deep terrestrial subsurface.</title>
        <authorList>
            <person name="Probst A.J."/>
            <person name="Ladd B."/>
            <person name="Jarett J.K."/>
            <person name="Geller-Mcgrath D.E."/>
            <person name="Sieber C.M.K."/>
            <person name="Emerson J.B."/>
            <person name="Anantharaman K."/>
            <person name="Thomas B.C."/>
            <person name="Malmstrom R."/>
            <person name="Stieglmeier M."/>
            <person name="Klingl A."/>
            <person name="Woyke T."/>
            <person name="Ryan C.M."/>
            <person name="Banfield J.F."/>
        </authorList>
    </citation>
    <scope>NUCLEOTIDE SEQUENCE [LARGE SCALE GENOMIC DNA]</scope>
</reference>
<evidence type="ECO:0000259" key="2">
    <source>
        <dbReference type="Pfam" id="PF13439"/>
    </source>
</evidence>
<evidence type="ECO:0008006" key="5">
    <source>
        <dbReference type="Google" id="ProtNLM"/>
    </source>
</evidence>
<dbReference type="CDD" id="cd03801">
    <property type="entry name" value="GT4_PimA-like"/>
    <property type="match status" value="1"/>
</dbReference>
<feature type="domain" description="Glycosyltransferase subfamily 4-like N-terminal" evidence="2">
    <location>
        <begin position="17"/>
        <end position="178"/>
    </location>
</feature>
<evidence type="ECO:0000259" key="1">
    <source>
        <dbReference type="Pfam" id="PF00534"/>
    </source>
</evidence>
<comment type="caution">
    <text evidence="3">The sequence shown here is derived from an EMBL/GenBank/DDBJ whole genome shotgun (WGS) entry which is preliminary data.</text>
</comment>
<proteinExistence type="predicted"/>
<evidence type="ECO:0000313" key="4">
    <source>
        <dbReference type="Proteomes" id="UP000230136"/>
    </source>
</evidence>
<dbReference type="EMBL" id="PFSY01000045">
    <property type="protein sequence ID" value="PJC02146.1"/>
    <property type="molecule type" value="Genomic_DNA"/>
</dbReference>
<accession>A0A2M8DS24</accession>
<dbReference type="Gene3D" id="3.40.50.2000">
    <property type="entry name" value="Glycogen Phosphorylase B"/>
    <property type="match status" value="2"/>
</dbReference>